<dbReference type="AlphaFoldDB" id="A0A8K0THW9"/>
<organism evidence="1 2">
    <name type="scientific">Plectosphaerella cucumerina</name>
    <dbReference type="NCBI Taxonomy" id="40658"/>
    <lineage>
        <taxon>Eukaryota</taxon>
        <taxon>Fungi</taxon>
        <taxon>Dikarya</taxon>
        <taxon>Ascomycota</taxon>
        <taxon>Pezizomycotina</taxon>
        <taxon>Sordariomycetes</taxon>
        <taxon>Hypocreomycetidae</taxon>
        <taxon>Glomerellales</taxon>
        <taxon>Plectosphaerellaceae</taxon>
        <taxon>Plectosphaerella</taxon>
    </lineage>
</organism>
<dbReference type="Gene3D" id="3.30.559.30">
    <property type="entry name" value="Nonribosomal peptide synthetase, condensation domain"/>
    <property type="match status" value="1"/>
</dbReference>
<dbReference type="PANTHER" id="PTHR42034:SF1">
    <property type="entry name" value="CONDENSATION DOMAIN-CONTAINING PROTEIN"/>
    <property type="match status" value="1"/>
</dbReference>
<evidence type="ECO:0000313" key="1">
    <source>
        <dbReference type="EMBL" id="KAH7366996.1"/>
    </source>
</evidence>
<dbReference type="Gene3D" id="3.30.559.10">
    <property type="entry name" value="Chloramphenicol acetyltransferase-like domain"/>
    <property type="match status" value="1"/>
</dbReference>
<comment type="caution">
    <text evidence="1">The sequence shown here is derived from an EMBL/GenBank/DDBJ whole genome shotgun (WGS) entry which is preliminary data.</text>
</comment>
<evidence type="ECO:0008006" key="3">
    <source>
        <dbReference type="Google" id="ProtNLM"/>
    </source>
</evidence>
<gene>
    <name evidence="1" type="ORF">B0T11DRAFT_274503</name>
</gene>
<reference evidence="1" key="1">
    <citation type="journal article" date="2021" name="Nat. Commun.">
        <title>Genetic determinants of endophytism in the Arabidopsis root mycobiome.</title>
        <authorList>
            <person name="Mesny F."/>
            <person name="Miyauchi S."/>
            <person name="Thiergart T."/>
            <person name="Pickel B."/>
            <person name="Atanasova L."/>
            <person name="Karlsson M."/>
            <person name="Huettel B."/>
            <person name="Barry K.W."/>
            <person name="Haridas S."/>
            <person name="Chen C."/>
            <person name="Bauer D."/>
            <person name="Andreopoulos W."/>
            <person name="Pangilinan J."/>
            <person name="LaButti K."/>
            <person name="Riley R."/>
            <person name="Lipzen A."/>
            <person name="Clum A."/>
            <person name="Drula E."/>
            <person name="Henrissat B."/>
            <person name="Kohler A."/>
            <person name="Grigoriev I.V."/>
            <person name="Martin F.M."/>
            <person name="Hacquard S."/>
        </authorList>
    </citation>
    <scope>NUCLEOTIDE SEQUENCE</scope>
    <source>
        <strain evidence="1">MPI-CAGE-AT-0016</strain>
    </source>
</reference>
<dbReference type="SUPFAM" id="SSF52777">
    <property type="entry name" value="CoA-dependent acyltransferases"/>
    <property type="match status" value="1"/>
</dbReference>
<name>A0A8K0THW9_9PEZI</name>
<accession>A0A8K0THW9</accession>
<evidence type="ECO:0000313" key="2">
    <source>
        <dbReference type="Proteomes" id="UP000813385"/>
    </source>
</evidence>
<dbReference type="EMBL" id="JAGPXD010000002">
    <property type="protein sequence ID" value="KAH7366996.1"/>
    <property type="molecule type" value="Genomic_DNA"/>
</dbReference>
<dbReference type="Proteomes" id="UP000813385">
    <property type="component" value="Unassembled WGS sequence"/>
</dbReference>
<proteinExistence type="predicted"/>
<dbReference type="InterPro" id="IPR023213">
    <property type="entry name" value="CAT-like_dom_sf"/>
</dbReference>
<protein>
    <recommendedName>
        <fullName evidence="3">Alcohol acetyltransferase</fullName>
    </recommendedName>
</protein>
<dbReference type="OrthoDB" id="2548233at2759"/>
<sequence>MIDPARLSWEETSPGLWRRGLDEVEFYWAKVGKLHNSEGRRPFEITGHVSLAIETTAASADEAGERVDTALKNAWLTARHFHPTIASWTTVDHENEAFPFKTYCCFVDPAEKDDWLKQTFFKADGFETGVEFAQSDPIAPKQPTLFIISKPTTGEAGAYIVQRDLVLRAGHDTIDGAGTLLFFGKLLRYASEALEAGPGYVVPPLDGTETKNLSPPYRVAAGIPATPTPEIQRRIDAMSARHVHFGRSAGSGDLPSLPLPFIKGSPVPGKNQRVEIILDRPTVTKLLAACKAINATVTHVLHAAVPLAIRDLVERQPQETKYNYVHDLLYNLRGFCQPPYSTAAHPVTAYHSGSTKGNRVPITVPAAGAAPASPEARRDEFAAVLGSIWGYYTYVKNDADQGQLAPYCWAGHLAGLPPIPKHPPPGPPPGETASVTVSSLGRVDGIIPPRVGNIRASRPWVMGEEMSNSMGLFIVTHDGELSVAAAYNDAWHGRAEAEAFVARCVALVLEFLGLNTEDGK</sequence>
<keyword evidence="2" id="KW-1185">Reference proteome</keyword>
<dbReference type="PANTHER" id="PTHR42034">
    <property type="entry name" value="CHROMOSOME 7, WHOLE GENOME SHOTGUN SEQUENCE-RELATED"/>
    <property type="match status" value="1"/>
</dbReference>